<dbReference type="Proteomes" id="UP000805193">
    <property type="component" value="Unassembled WGS sequence"/>
</dbReference>
<gene>
    <name evidence="1" type="ORF">HPB47_024608</name>
</gene>
<protein>
    <submittedName>
        <fullName evidence="1">Uncharacterized protein</fullName>
    </submittedName>
</protein>
<organism evidence="1 2">
    <name type="scientific">Ixodes persulcatus</name>
    <name type="common">Taiga tick</name>
    <dbReference type="NCBI Taxonomy" id="34615"/>
    <lineage>
        <taxon>Eukaryota</taxon>
        <taxon>Metazoa</taxon>
        <taxon>Ecdysozoa</taxon>
        <taxon>Arthropoda</taxon>
        <taxon>Chelicerata</taxon>
        <taxon>Arachnida</taxon>
        <taxon>Acari</taxon>
        <taxon>Parasitiformes</taxon>
        <taxon>Ixodida</taxon>
        <taxon>Ixodoidea</taxon>
        <taxon>Ixodidae</taxon>
        <taxon>Ixodinae</taxon>
        <taxon>Ixodes</taxon>
    </lineage>
</organism>
<evidence type="ECO:0000313" key="1">
    <source>
        <dbReference type="EMBL" id="KAG0428408.1"/>
    </source>
</evidence>
<reference evidence="1 2" key="1">
    <citation type="journal article" date="2020" name="Cell">
        <title>Large-Scale Comparative Analyses of Tick Genomes Elucidate Their Genetic Diversity and Vector Capacities.</title>
        <authorList>
            <consortium name="Tick Genome and Microbiome Consortium (TIGMIC)"/>
            <person name="Jia N."/>
            <person name="Wang J."/>
            <person name="Shi W."/>
            <person name="Du L."/>
            <person name="Sun Y."/>
            <person name="Zhan W."/>
            <person name="Jiang J.F."/>
            <person name="Wang Q."/>
            <person name="Zhang B."/>
            <person name="Ji P."/>
            <person name="Bell-Sakyi L."/>
            <person name="Cui X.M."/>
            <person name="Yuan T.T."/>
            <person name="Jiang B.G."/>
            <person name="Yang W.F."/>
            <person name="Lam T.T."/>
            <person name="Chang Q.C."/>
            <person name="Ding S.J."/>
            <person name="Wang X.J."/>
            <person name="Zhu J.G."/>
            <person name="Ruan X.D."/>
            <person name="Zhao L."/>
            <person name="Wei J.T."/>
            <person name="Ye R.Z."/>
            <person name="Que T.C."/>
            <person name="Du C.H."/>
            <person name="Zhou Y.H."/>
            <person name="Cheng J.X."/>
            <person name="Dai P.F."/>
            <person name="Guo W.B."/>
            <person name="Han X.H."/>
            <person name="Huang E.J."/>
            <person name="Li L.F."/>
            <person name="Wei W."/>
            <person name="Gao Y.C."/>
            <person name="Liu J.Z."/>
            <person name="Shao H.Z."/>
            <person name="Wang X."/>
            <person name="Wang C.C."/>
            <person name="Yang T.C."/>
            <person name="Huo Q.B."/>
            <person name="Li W."/>
            <person name="Chen H.Y."/>
            <person name="Chen S.E."/>
            <person name="Zhou L.G."/>
            <person name="Ni X.B."/>
            <person name="Tian J.H."/>
            <person name="Sheng Y."/>
            <person name="Liu T."/>
            <person name="Pan Y.S."/>
            <person name="Xia L.Y."/>
            <person name="Li J."/>
            <person name="Zhao F."/>
            <person name="Cao W.C."/>
        </authorList>
    </citation>
    <scope>NUCLEOTIDE SEQUENCE [LARGE SCALE GENOMIC DNA]</scope>
    <source>
        <strain evidence="1">Iper-2018</strain>
    </source>
</reference>
<name>A0AC60Q637_IXOPE</name>
<accession>A0AC60Q637</accession>
<proteinExistence type="predicted"/>
<keyword evidence="2" id="KW-1185">Reference proteome</keyword>
<comment type="caution">
    <text evidence="1">The sequence shown here is derived from an EMBL/GenBank/DDBJ whole genome shotgun (WGS) entry which is preliminary data.</text>
</comment>
<dbReference type="EMBL" id="JABSTQ010009527">
    <property type="protein sequence ID" value="KAG0428408.1"/>
    <property type="molecule type" value="Genomic_DNA"/>
</dbReference>
<evidence type="ECO:0000313" key="2">
    <source>
        <dbReference type="Proteomes" id="UP000805193"/>
    </source>
</evidence>
<sequence length="103" mass="11576">MDLSGVLLTRTLTALHRQGRSDGSVALFVVSTPEALHPEAVPKLDGAAQQVLRALFVITFVSAETSYSRLWRVRRVQQIHRQVASRTSPNVHKTHSYHLYEDV</sequence>